<comment type="similarity">
    <text evidence="1">Belongs to the UPF0301 (AlgH) family.</text>
</comment>
<keyword evidence="4" id="KW-1185">Reference proteome</keyword>
<organism evidence="3 5">
    <name type="scientific">Mucilaginibacter lappiensis</name>
    <dbReference type="NCBI Taxonomy" id="354630"/>
    <lineage>
        <taxon>Bacteria</taxon>
        <taxon>Pseudomonadati</taxon>
        <taxon>Bacteroidota</taxon>
        <taxon>Sphingobacteriia</taxon>
        <taxon>Sphingobacteriales</taxon>
        <taxon>Sphingobacteriaceae</taxon>
        <taxon>Mucilaginibacter</taxon>
    </lineage>
</organism>
<dbReference type="Proteomes" id="UP000548326">
    <property type="component" value="Unassembled WGS sequence"/>
</dbReference>
<protein>
    <submittedName>
        <fullName evidence="2 3">Transcriptional regulator</fullName>
    </submittedName>
</protein>
<dbReference type="OrthoDB" id="9807486at2"/>
<dbReference type="EMBL" id="JACHCA010000015">
    <property type="protein sequence ID" value="MBB6130435.1"/>
    <property type="molecule type" value="Genomic_DNA"/>
</dbReference>
<evidence type="ECO:0000256" key="1">
    <source>
        <dbReference type="ARBA" id="ARBA00009600"/>
    </source>
</evidence>
<sequence length="187" mass="21026">MLSPIPAAAGRLLISEPFMMDPNFKRSVILLTEYSADGAMGFILNHHSEYMLGDVLPDVSYSEMPVYDGGPVAKNTLHFMHCCPEKIEGGIEIAKGVFWGGDFEQAKELISNYQLTENEIKFFAGYSGWTPQQLDEEILQDSWIVAEKFNSETLFSNDEQNLWKEVVIGLGQRYAHIANFPENPALN</sequence>
<dbReference type="SUPFAM" id="SSF143456">
    <property type="entry name" value="VC0467-like"/>
    <property type="match status" value="1"/>
</dbReference>
<reference evidence="4 5" key="1">
    <citation type="submission" date="2020-08" db="EMBL/GenBank/DDBJ databases">
        <title>Genomic Encyclopedia of Type Strains, Phase IV (KMG-V): Genome sequencing to study the core and pangenomes of soil and plant-associated prokaryotes.</title>
        <authorList>
            <person name="Whitman W."/>
        </authorList>
    </citation>
    <scope>NUCLEOTIDE SEQUENCE [LARGE SCALE GENOMIC DNA]</scope>
    <source>
        <strain evidence="2 4">ANJLi2</strain>
        <strain evidence="3 5">MP601</strain>
    </source>
</reference>
<proteinExistence type="inferred from homology"/>
<evidence type="ECO:0000313" key="5">
    <source>
        <dbReference type="Proteomes" id="UP000548326"/>
    </source>
</evidence>
<name>A0A1N6UFZ8_9SPHI</name>
<dbReference type="GO" id="GO:0005829">
    <property type="term" value="C:cytosol"/>
    <property type="evidence" value="ECO:0007669"/>
    <property type="project" value="TreeGrafter"/>
</dbReference>
<gene>
    <name evidence="3" type="ORF">HDF22_004575</name>
    <name evidence="2" type="ORF">HDF23_001585</name>
</gene>
<evidence type="ECO:0000313" key="3">
    <source>
        <dbReference type="EMBL" id="MBB6130435.1"/>
    </source>
</evidence>
<dbReference type="Gene3D" id="3.40.1740.10">
    <property type="entry name" value="VC0467-like"/>
    <property type="match status" value="1"/>
</dbReference>
<dbReference type="PANTHER" id="PTHR30327">
    <property type="entry name" value="UNCHARACTERIZED PROTEIN YQGE"/>
    <property type="match status" value="1"/>
</dbReference>
<dbReference type="STRING" id="354630.SAMN05421821_10376"/>
<dbReference type="Pfam" id="PF02622">
    <property type="entry name" value="DUF179"/>
    <property type="match status" value="1"/>
</dbReference>
<accession>A0A1N6UFZ8</accession>
<dbReference type="AlphaFoldDB" id="A0A1N6UFZ8"/>
<evidence type="ECO:0000313" key="2">
    <source>
        <dbReference type="EMBL" id="MBB6108842.1"/>
    </source>
</evidence>
<evidence type="ECO:0000313" key="4">
    <source>
        <dbReference type="Proteomes" id="UP000541583"/>
    </source>
</evidence>
<dbReference type="InterPro" id="IPR003774">
    <property type="entry name" value="AlgH-like"/>
</dbReference>
<dbReference type="RefSeq" id="WP_076372063.1">
    <property type="nucleotide sequence ID" value="NZ_FTMG01000003.1"/>
</dbReference>
<dbReference type="PANTHER" id="PTHR30327:SF1">
    <property type="entry name" value="UPF0301 PROTEIN YQGE"/>
    <property type="match status" value="1"/>
</dbReference>
<dbReference type="Proteomes" id="UP000541583">
    <property type="component" value="Unassembled WGS sequence"/>
</dbReference>
<comment type="caution">
    <text evidence="3">The sequence shown here is derived from an EMBL/GenBank/DDBJ whole genome shotgun (WGS) entry which is preliminary data.</text>
</comment>
<dbReference type="EMBL" id="JACHCB010000003">
    <property type="protein sequence ID" value="MBB6108842.1"/>
    <property type="molecule type" value="Genomic_DNA"/>
</dbReference>